<dbReference type="Gene3D" id="3.30.70.100">
    <property type="match status" value="1"/>
</dbReference>
<dbReference type="GO" id="GO:0071949">
    <property type="term" value="F:FAD binding"/>
    <property type="evidence" value="ECO:0007669"/>
    <property type="project" value="InterPro"/>
</dbReference>
<protein>
    <submittedName>
        <fullName evidence="2">Regulatory protein (GGDEF domain)</fullName>
    </submittedName>
</protein>
<dbReference type="PROSITE" id="PS50925">
    <property type="entry name" value="BLUF"/>
    <property type="match status" value="1"/>
</dbReference>
<dbReference type="AlphaFoldDB" id="A0A378I2K6"/>
<evidence type="ECO:0000313" key="2">
    <source>
        <dbReference type="EMBL" id="STX29427.1"/>
    </source>
</evidence>
<sequence length="145" mass="16690">MSQLVHLIYVSTATNEFNDSMLINLLKLSRENNNKKQITGILLYKTGSFFQVLEGADTAIELLIDKIKLDPRHQDVTQIIYETIFKRDFAEWSMGFVQLEEKQPTDLEGLNDFFDTGNCLANLDAGRAKKILHAFSKGYWQKTIR</sequence>
<dbReference type="SUPFAM" id="SSF54975">
    <property type="entry name" value="Acylphosphatase/BLUF domain-like"/>
    <property type="match status" value="1"/>
</dbReference>
<gene>
    <name evidence="2" type="primary">ycgF_3</name>
    <name evidence="2" type="ORF">NCTC13315_01970</name>
</gene>
<dbReference type="RefSeq" id="WP_115303099.1">
    <property type="nucleotide sequence ID" value="NZ_CAAAHO010000002.1"/>
</dbReference>
<feature type="domain" description="BLUF" evidence="1">
    <location>
        <begin position="4"/>
        <end position="95"/>
    </location>
</feature>
<dbReference type="SMART" id="SM01034">
    <property type="entry name" value="BLUF"/>
    <property type="match status" value="1"/>
</dbReference>
<dbReference type="GO" id="GO:0009882">
    <property type="term" value="F:blue light photoreceptor activity"/>
    <property type="evidence" value="ECO:0007669"/>
    <property type="project" value="InterPro"/>
</dbReference>
<dbReference type="Pfam" id="PF04940">
    <property type="entry name" value="BLUF"/>
    <property type="match status" value="1"/>
</dbReference>
<proteinExistence type="predicted"/>
<evidence type="ECO:0000313" key="3">
    <source>
        <dbReference type="Proteomes" id="UP000254968"/>
    </source>
</evidence>
<accession>A0A378I2K6</accession>
<evidence type="ECO:0000259" key="1">
    <source>
        <dbReference type="PROSITE" id="PS50925"/>
    </source>
</evidence>
<dbReference type="Proteomes" id="UP000254968">
    <property type="component" value="Unassembled WGS sequence"/>
</dbReference>
<dbReference type="OrthoDB" id="557705at2"/>
<reference evidence="2 3" key="1">
    <citation type="submission" date="2018-06" db="EMBL/GenBank/DDBJ databases">
        <authorList>
            <consortium name="Pathogen Informatics"/>
            <person name="Doyle S."/>
        </authorList>
    </citation>
    <scope>NUCLEOTIDE SEQUENCE [LARGE SCALE GENOMIC DNA]</scope>
    <source>
        <strain evidence="2 3">NCTC13315</strain>
    </source>
</reference>
<dbReference type="EMBL" id="UGNV01000001">
    <property type="protein sequence ID" value="STX29427.1"/>
    <property type="molecule type" value="Genomic_DNA"/>
</dbReference>
<dbReference type="InterPro" id="IPR007024">
    <property type="entry name" value="BLUF_domain"/>
</dbReference>
<keyword evidence="3" id="KW-1185">Reference proteome</keyword>
<name>A0A378I2K6_9GAMM</name>
<dbReference type="InterPro" id="IPR036046">
    <property type="entry name" value="Acylphosphatase-like_dom_sf"/>
</dbReference>
<organism evidence="2 3">
    <name type="scientific">Legionella beliardensis</name>
    <dbReference type="NCBI Taxonomy" id="91822"/>
    <lineage>
        <taxon>Bacteria</taxon>
        <taxon>Pseudomonadati</taxon>
        <taxon>Pseudomonadota</taxon>
        <taxon>Gammaproteobacteria</taxon>
        <taxon>Legionellales</taxon>
        <taxon>Legionellaceae</taxon>
        <taxon>Legionella</taxon>
    </lineage>
</organism>